<name>A0ABS0NKA2_9ACTN</name>
<protein>
    <recommendedName>
        <fullName evidence="4">Secreted protein</fullName>
    </recommendedName>
</protein>
<sequence length="131" mass="13338">MTVMAAKGKHARTAGRRTRRWLFAGAVGGGLLTGLAALGLAPGQNGAEATAPRGPRVVSGPVSALDAPSVARCPRGTSVINGGYVSHGFRTSGGRITDYVVRNAPLANGKGWQAKQLAGRVQAYAVCVTGR</sequence>
<keyword evidence="1" id="KW-0812">Transmembrane</keyword>
<organism evidence="2 3">
    <name type="scientific">Streptomyces pactum</name>
    <dbReference type="NCBI Taxonomy" id="68249"/>
    <lineage>
        <taxon>Bacteria</taxon>
        <taxon>Bacillati</taxon>
        <taxon>Actinomycetota</taxon>
        <taxon>Actinomycetes</taxon>
        <taxon>Kitasatosporales</taxon>
        <taxon>Streptomycetaceae</taxon>
        <taxon>Streptomyces</taxon>
    </lineage>
</organism>
<feature type="transmembrane region" description="Helical" evidence="1">
    <location>
        <begin position="21"/>
        <end position="41"/>
    </location>
</feature>
<evidence type="ECO:0000256" key="1">
    <source>
        <dbReference type="SAM" id="Phobius"/>
    </source>
</evidence>
<keyword evidence="1" id="KW-1133">Transmembrane helix</keyword>
<evidence type="ECO:0000313" key="3">
    <source>
        <dbReference type="Proteomes" id="UP000807371"/>
    </source>
</evidence>
<dbReference type="Proteomes" id="UP000807371">
    <property type="component" value="Unassembled WGS sequence"/>
</dbReference>
<dbReference type="RefSeq" id="WP_197989146.1">
    <property type="nucleotide sequence ID" value="NZ_JACYXC010000001.1"/>
</dbReference>
<dbReference type="EMBL" id="JACYXC010000001">
    <property type="protein sequence ID" value="MBH5335622.1"/>
    <property type="molecule type" value="Genomic_DNA"/>
</dbReference>
<evidence type="ECO:0008006" key="4">
    <source>
        <dbReference type="Google" id="ProtNLM"/>
    </source>
</evidence>
<accession>A0ABS0NKA2</accession>
<evidence type="ECO:0000313" key="2">
    <source>
        <dbReference type="EMBL" id="MBH5335622.1"/>
    </source>
</evidence>
<reference evidence="2 3" key="1">
    <citation type="submission" date="2020-09" db="EMBL/GenBank/DDBJ databases">
        <title>Biosynthesis of the nuclear factor of activated T cells inhibitor NFAT-133 and its congeners in Streptomyces pactum.</title>
        <authorList>
            <person name="Zhou W."/>
            <person name="Posri P."/>
            <person name="Abugrain M.E."/>
            <person name="Weisberg A.J."/>
            <person name="Chang J.H."/>
            <person name="Mahmud T."/>
        </authorList>
    </citation>
    <scope>NUCLEOTIDE SEQUENCE [LARGE SCALE GENOMIC DNA]</scope>
    <source>
        <strain evidence="2 3">ATCC 27456</strain>
    </source>
</reference>
<proteinExistence type="predicted"/>
<keyword evidence="1" id="KW-0472">Membrane</keyword>
<keyword evidence="3" id="KW-1185">Reference proteome</keyword>
<comment type="caution">
    <text evidence="2">The sequence shown here is derived from an EMBL/GenBank/DDBJ whole genome shotgun (WGS) entry which is preliminary data.</text>
</comment>
<gene>
    <name evidence="2" type="ORF">IHE55_12750</name>
</gene>